<name>V4L4X5_EUTSA</name>
<keyword evidence="3" id="KW-1185">Reference proteome</keyword>
<dbReference type="InterPro" id="IPR024752">
    <property type="entry name" value="Myb/SANT-like_dom"/>
</dbReference>
<proteinExistence type="predicted"/>
<dbReference type="eggNOG" id="ENOG502QT6E">
    <property type="taxonomic scope" value="Eukaryota"/>
</dbReference>
<feature type="domain" description="Myb/SANT-like" evidence="1">
    <location>
        <begin position="7"/>
        <end position="101"/>
    </location>
</feature>
<dbReference type="Proteomes" id="UP000030689">
    <property type="component" value="Unassembled WGS sequence"/>
</dbReference>
<accession>V4L4X5</accession>
<feature type="non-terminal residue" evidence="2">
    <location>
        <position position="1"/>
    </location>
</feature>
<dbReference type="InterPro" id="IPR045026">
    <property type="entry name" value="LIMYB"/>
</dbReference>
<dbReference type="Gramene" id="ESQ45385">
    <property type="protein sequence ID" value="ESQ45385"/>
    <property type="gene ID" value="EUTSA_v10011017mg"/>
</dbReference>
<protein>
    <recommendedName>
        <fullName evidence="1">Myb/SANT-like domain-containing protein</fullName>
    </recommendedName>
</protein>
<dbReference type="PANTHER" id="PTHR47584:SF9">
    <property type="entry name" value="L10-INTERACTING MYB DOMAIN-CONTAINING PROTEIN-LIKE"/>
    <property type="match status" value="1"/>
</dbReference>
<dbReference type="KEGG" id="eus:EUTSA_v10011017mg"/>
<evidence type="ECO:0000313" key="2">
    <source>
        <dbReference type="EMBL" id="ESQ45385.1"/>
    </source>
</evidence>
<dbReference type="AlphaFoldDB" id="V4L4X5"/>
<dbReference type="STRING" id="72664.V4L4X5"/>
<evidence type="ECO:0000259" key="1">
    <source>
        <dbReference type="Pfam" id="PF12776"/>
    </source>
</evidence>
<dbReference type="OMA" id="GCPVYTQ"/>
<dbReference type="PANTHER" id="PTHR47584">
    <property type="match status" value="1"/>
</dbReference>
<gene>
    <name evidence="2" type="ORF">EUTSA_v10011017mg</name>
</gene>
<sequence length="258" mass="29365">NQQQQPKWTAFLTKLLANLIVNQVHKGNRVNNSFSNKAWNFITDEFYKRSGLKWDKEHLKNRFSFLRRQFSVVKLLLARDDFIFDESSGSVIATDEAWDKYVKEYPDAESIKTGGCPIYKQLSQIFAEDSMTNGKHVLPQAKTECLSEYDDAAAFCPPTPKRRRISGVEAAIADAILEMAAASKLRTSALTQLASRFSLSECIRELDQIHGLEENVYFAALEFFNNSSARETFLSLKSDLRLAWLQWKCNASTSLSIN</sequence>
<reference evidence="2 3" key="1">
    <citation type="journal article" date="2013" name="Front. Plant Sci.">
        <title>The Reference Genome of the Halophytic Plant Eutrema salsugineum.</title>
        <authorList>
            <person name="Yang R."/>
            <person name="Jarvis D.E."/>
            <person name="Chen H."/>
            <person name="Beilstein M.A."/>
            <person name="Grimwood J."/>
            <person name="Jenkins J."/>
            <person name="Shu S."/>
            <person name="Prochnik S."/>
            <person name="Xin M."/>
            <person name="Ma C."/>
            <person name="Schmutz J."/>
            <person name="Wing R.A."/>
            <person name="Mitchell-Olds T."/>
            <person name="Schumaker K.S."/>
            <person name="Wang X."/>
        </authorList>
    </citation>
    <scope>NUCLEOTIDE SEQUENCE [LARGE SCALE GENOMIC DNA]</scope>
</reference>
<evidence type="ECO:0000313" key="3">
    <source>
        <dbReference type="Proteomes" id="UP000030689"/>
    </source>
</evidence>
<feature type="non-terminal residue" evidence="2">
    <location>
        <position position="258"/>
    </location>
</feature>
<dbReference type="Pfam" id="PF12776">
    <property type="entry name" value="Myb_DNA-bind_3"/>
    <property type="match status" value="1"/>
</dbReference>
<organism evidence="2 3">
    <name type="scientific">Eutrema salsugineum</name>
    <name type="common">Saltwater cress</name>
    <name type="synonym">Sisymbrium salsugineum</name>
    <dbReference type="NCBI Taxonomy" id="72664"/>
    <lineage>
        <taxon>Eukaryota</taxon>
        <taxon>Viridiplantae</taxon>
        <taxon>Streptophyta</taxon>
        <taxon>Embryophyta</taxon>
        <taxon>Tracheophyta</taxon>
        <taxon>Spermatophyta</taxon>
        <taxon>Magnoliopsida</taxon>
        <taxon>eudicotyledons</taxon>
        <taxon>Gunneridae</taxon>
        <taxon>Pentapetalae</taxon>
        <taxon>rosids</taxon>
        <taxon>malvids</taxon>
        <taxon>Brassicales</taxon>
        <taxon>Brassicaceae</taxon>
        <taxon>Eutremeae</taxon>
        <taxon>Eutrema</taxon>
    </lineage>
</organism>
<dbReference type="OrthoDB" id="76215at2759"/>
<dbReference type="EMBL" id="KI517435">
    <property type="protein sequence ID" value="ESQ45385.1"/>
    <property type="molecule type" value="Genomic_DNA"/>
</dbReference>